<dbReference type="STRING" id="10195.A0A3M7RHS7"/>
<comment type="subcellular location">
    <subcellularLocation>
        <location evidence="1 12">Cell membrane</location>
        <topology evidence="1 12">Multi-pass membrane protein</topology>
    </subcellularLocation>
</comment>
<feature type="repeat" description="TPR" evidence="11">
    <location>
        <begin position="2475"/>
        <end position="2508"/>
    </location>
</feature>
<feature type="disulfide bond" evidence="10">
    <location>
        <begin position="1860"/>
        <end position="1869"/>
    </location>
</feature>
<protein>
    <recommendedName>
        <fullName evidence="12">Innexin</fullName>
    </recommendedName>
</protein>
<evidence type="ECO:0000259" key="15">
    <source>
        <dbReference type="PROSITE" id="PS50026"/>
    </source>
</evidence>
<keyword evidence="4 12" id="KW-0812">Transmembrane</keyword>
<evidence type="ECO:0000256" key="8">
    <source>
        <dbReference type="ARBA" id="ARBA00023157"/>
    </source>
</evidence>
<evidence type="ECO:0000256" key="2">
    <source>
        <dbReference type="ARBA" id="ARBA00022448"/>
    </source>
</evidence>
<keyword evidence="3" id="KW-1003">Cell membrane</keyword>
<keyword evidence="10" id="KW-0245">EGF-like domain</keyword>
<feature type="transmembrane region" description="Helical" evidence="12">
    <location>
        <begin position="1967"/>
        <end position="1992"/>
    </location>
</feature>
<keyword evidence="17" id="KW-1185">Reference proteome</keyword>
<keyword evidence="8 10" id="KW-1015">Disulfide bond</keyword>
<dbReference type="GO" id="GO:0034220">
    <property type="term" value="P:monoatomic ion transmembrane transport"/>
    <property type="evidence" value="ECO:0007669"/>
    <property type="project" value="UniProtKB-KW"/>
</dbReference>
<evidence type="ECO:0000256" key="1">
    <source>
        <dbReference type="ARBA" id="ARBA00004651"/>
    </source>
</evidence>
<dbReference type="InterPro" id="IPR000990">
    <property type="entry name" value="Innexin"/>
</dbReference>
<dbReference type="PROSITE" id="PS50026">
    <property type="entry name" value="EGF_3"/>
    <property type="match status" value="3"/>
</dbReference>
<evidence type="ECO:0000256" key="6">
    <source>
        <dbReference type="ARBA" id="ARBA00023065"/>
    </source>
</evidence>
<feature type="transmembrane region" description="Helical" evidence="12">
    <location>
        <begin position="314"/>
        <end position="339"/>
    </location>
</feature>
<dbReference type="OrthoDB" id="10479083at2759"/>
<evidence type="ECO:0000256" key="3">
    <source>
        <dbReference type="ARBA" id="ARBA00022475"/>
    </source>
</evidence>
<evidence type="ECO:0000313" key="16">
    <source>
        <dbReference type="EMBL" id="RNA23122.1"/>
    </source>
</evidence>
<evidence type="ECO:0000256" key="12">
    <source>
        <dbReference type="RuleBase" id="RU010713"/>
    </source>
</evidence>
<feature type="coiled-coil region" evidence="13">
    <location>
        <begin position="2554"/>
        <end position="2581"/>
    </location>
</feature>
<organism evidence="16 17">
    <name type="scientific">Brachionus plicatilis</name>
    <name type="common">Marine rotifer</name>
    <name type="synonym">Brachionus muelleri</name>
    <dbReference type="NCBI Taxonomy" id="10195"/>
    <lineage>
        <taxon>Eukaryota</taxon>
        <taxon>Metazoa</taxon>
        <taxon>Spiralia</taxon>
        <taxon>Gnathifera</taxon>
        <taxon>Rotifera</taxon>
        <taxon>Eurotatoria</taxon>
        <taxon>Monogononta</taxon>
        <taxon>Pseudotrocha</taxon>
        <taxon>Ploima</taxon>
        <taxon>Brachionidae</taxon>
        <taxon>Brachionus</taxon>
    </lineage>
</organism>
<dbReference type="PROSITE" id="PS51013">
    <property type="entry name" value="PANNEXIN"/>
    <property type="match status" value="1"/>
</dbReference>
<evidence type="ECO:0000256" key="14">
    <source>
        <dbReference type="SAM" id="MobiDB-lite"/>
    </source>
</evidence>
<gene>
    <name evidence="12" type="primary">inx</name>
    <name evidence="16" type="ORF">BpHYR1_020210</name>
</gene>
<dbReference type="EMBL" id="REGN01003348">
    <property type="protein sequence ID" value="RNA23122.1"/>
    <property type="molecule type" value="Genomic_DNA"/>
</dbReference>
<keyword evidence="11" id="KW-0802">TPR repeat</keyword>
<keyword evidence="13" id="KW-0175">Coiled coil</keyword>
<keyword evidence="7 12" id="KW-0472">Membrane</keyword>
<reference evidence="16 17" key="1">
    <citation type="journal article" date="2018" name="Sci. Rep.">
        <title>Genomic signatures of local adaptation to the degree of environmental predictability in rotifers.</title>
        <authorList>
            <person name="Franch-Gras L."/>
            <person name="Hahn C."/>
            <person name="Garcia-Roger E.M."/>
            <person name="Carmona M.J."/>
            <person name="Serra M."/>
            <person name="Gomez A."/>
        </authorList>
    </citation>
    <scope>NUCLEOTIDE SEQUENCE [LARGE SCALE GENOMIC DNA]</scope>
    <source>
        <strain evidence="16">HYR1</strain>
    </source>
</reference>
<feature type="transmembrane region" description="Helical" evidence="12">
    <location>
        <begin position="27"/>
        <end position="45"/>
    </location>
</feature>
<feature type="compositionally biased region" description="Basic and acidic residues" evidence="14">
    <location>
        <begin position="2072"/>
        <end position="2082"/>
    </location>
</feature>
<dbReference type="InterPro" id="IPR019734">
    <property type="entry name" value="TPR_rpt"/>
</dbReference>
<dbReference type="PANTHER" id="PTHR11893">
    <property type="entry name" value="INNEXIN"/>
    <property type="match status" value="1"/>
</dbReference>
<feature type="disulfide bond" evidence="10">
    <location>
        <begin position="1881"/>
        <end position="1898"/>
    </location>
</feature>
<dbReference type="InterPro" id="IPR001881">
    <property type="entry name" value="EGF-like_Ca-bd_dom"/>
</dbReference>
<dbReference type="GO" id="GO:0005921">
    <property type="term" value="C:gap junction"/>
    <property type="evidence" value="ECO:0007669"/>
    <property type="project" value="UniProtKB-UniRule"/>
</dbReference>
<dbReference type="CDD" id="cd00054">
    <property type="entry name" value="EGF_CA"/>
    <property type="match status" value="2"/>
</dbReference>
<evidence type="ECO:0000256" key="9">
    <source>
        <dbReference type="ARBA" id="ARBA00023303"/>
    </source>
</evidence>
<dbReference type="InterPro" id="IPR011990">
    <property type="entry name" value="TPR-like_helical_dom_sf"/>
</dbReference>
<evidence type="ECO:0000256" key="5">
    <source>
        <dbReference type="ARBA" id="ARBA00022989"/>
    </source>
</evidence>
<keyword evidence="2 12" id="KW-0813">Transport</keyword>
<evidence type="ECO:0000256" key="4">
    <source>
        <dbReference type="ARBA" id="ARBA00022692"/>
    </source>
</evidence>
<dbReference type="Pfam" id="PF00876">
    <property type="entry name" value="Innexin"/>
    <property type="match status" value="1"/>
</dbReference>
<comment type="similarity">
    <text evidence="12">Belongs to the pannexin family.</text>
</comment>
<feature type="transmembrane region" description="Helical" evidence="12">
    <location>
        <begin position="102"/>
        <end position="123"/>
    </location>
</feature>
<dbReference type="SMART" id="SM00181">
    <property type="entry name" value="EGF"/>
    <property type="match status" value="3"/>
</dbReference>
<dbReference type="Pfam" id="PF00008">
    <property type="entry name" value="EGF"/>
    <property type="match status" value="1"/>
</dbReference>
<proteinExistence type="inferred from homology"/>
<dbReference type="PROSITE" id="PS00022">
    <property type="entry name" value="EGF_1"/>
    <property type="match status" value="3"/>
</dbReference>
<accession>A0A3M7RHS7</accession>
<dbReference type="SMART" id="SM00028">
    <property type="entry name" value="TPR"/>
    <property type="match status" value="11"/>
</dbReference>
<dbReference type="PANTHER" id="PTHR11893:SF36">
    <property type="entry name" value="INNEXIN-5"/>
    <property type="match status" value="1"/>
</dbReference>
<keyword evidence="9 12" id="KW-0407">Ion channel</keyword>
<evidence type="ECO:0000256" key="13">
    <source>
        <dbReference type="SAM" id="Coils"/>
    </source>
</evidence>
<dbReference type="SUPFAM" id="SSF57196">
    <property type="entry name" value="EGF/Laminin"/>
    <property type="match status" value="2"/>
</dbReference>
<comment type="caution">
    <text evidence="10 12">Lacks conserved residue(s) required for the propagation of feature annotation.</text>
</comment>
<evidence type="ECO:0000256" key="10">
    <source>
        <dbReference type="PROSITE-ProRule" id="PRU00076"/>
    </source>
</evidence>
<dbReference type="Gene3D" id="1.25.40.10">
    <property type="entry name" value="Tetratricopeptide repeat domain"/>
    <property type="match status" value="4"/>
</dbReference>
<sequence>MIWDFLQVFTKVRSGQKLFADDKIDKLNRSFTVILLIIASIFIGSKNFGQPISCLKLVNEISPITSQYIDSVCWVKDSIILDNFFESAVRDEGKKEERTNTYPWLTLICLALSLTYYIPYILWKYFVRKNTYNNVPIDISLIVETIKSSSLQENDDFSKKIKLCASYLDRCFSLNNFNDSCLGELEDFSKYFQNERFENREPRTYADRLKKRKVKFFHVPLLLKYVLVKLVYTVISVSIFFLIDKIAKFRESFLYFGINMVLKFNSSSAVFKEKITNSYFPRHILCDINYMGDLKSPQSFRYQCTLPANFFNEIVFLVLWTWFIILAVLNIFSLIKWILKICFRKMIITNMLVWPFRYKYNIELYIDSFVKDYLNTEGFLALMLIKSNTQDWHCRNIVRLLWNYYVDRLKQEVEIPTPRLCDQKSNLFPSGSTIKVLNRREFNYEPLSASIATPVRSSYPPSKTEFNEFDLYCEKFIDLTGVCYVQVIYHNFTTDEIRLKYDGKLSNPMNLVGYESQTKYFGVQLQINSYNGQVSDTLFQNSNTRFLLANSEFKNAAAITGFEYFGLKSGIIKIEIVTFTFCAVNYPCSSYFKDNYFIKSNQMITLKSYEIPINTGYNFYHVSYDNIEKRSMVVITQLSGALGIDSTDDRRFISDYLFDSVNDYYKITKIDFSKNSAVLFKVEIDFAFSYNMYATEIKLTNPGTVVFEIYADLLAFNKQFIDINDDSSLETLCIKKANETDFNLNCAANGFSFRKLNLKIKVNETTLPLSISEDFINYFGVLSTNIPKSSIENSFSYFIIPNAEIKFESVLYNVNLYASKSGAIEIGFLNFSVCGQVGESCWRYFYSNSIMPTAKVVYNWTFSLKNGYNSIPVNNAIVYKGLIPYISYVELGRVEIEAIDSFIYSDYAFYDSQRTRIIKISNEIPSRFLINFNIDQFYLPYQKMISLSVVSTNELTIKSYFEQKNDSESQLKLNFASKKYLQLAIVVNGSILDREISFELTAISQLYSEFFFSIHESIEQIYSLNGSYKNYFGFDSLSNQVNTKYLYYNGLFLMNNAEFLTSENLIGFDISASDSGLIEILVLSIDDCKDQNLCSEYLNRTMMIKNYTVIDRVKLLINTKVQRYYIPKIKMLKSYMVAFEYNGGNIKASECSECIYSDYILRKDGTLIKDANYGTKNYRFLLNCIIETGYYVFKLSDSVKYSHTGEFDLTVGLKDKTLASQINVTVVEKQFLDFYCKNLIDLEVKCHITGVSLARDTEFLVTGDSNFIEYSINKTAVVDFFGIDFLNYNVVESNLYRPMSSEYILLNTEFLFDAYMIGFRVHALTSGLLYARIVEFGDICKEANSSCASTFKTDTILQNLNPKLIFYQYISKNDDIFYLDKRYVKKGSMILLRFTDNLVGYEENGDHIYSDMYLYGSQVYPILPNTKFRFIFNVIIDLKYYLTNIEFSIMIQKRKEKDTLTALIKSKDLKESLTKNFEIIEKRQFLDLRCASSNFTIDCEIIAVSFSKDDSVEILNGNQLINIIPVGDQIISYFGIEFSQKLSAKYETPKKFFILSSSEFKFDSSLIGFEIYAKKGYSQELNIIDFGDQCGIDSCSFYLSNNIGLPINYNTTFTVTINFVQGYNKIFLNRKVNIRKGSMIGLSYYYSNDYFNFNNEFSNMRDYYIDRFLYIAFGKRLMIRALIDEEFYLMKSDFSIQVQNYGVYTIFAKLILNSSRTESVVRKIYLSENLNFKEIDSQEIDNPINPVPTNRISIKENTDPAEKIESITYHSPIASKETYTTTEINNIVSFMKNMSFIDEIISDHEIEEIVTLNSFSSLVQLPISAALDYLKSKIDMGDCLANCSNNGRCKIENGLARCVCRKFFMGKMCNLDMRKCASNPCLNNGTCIESFNLDSYKCDCGNLFYGENCQFKIDVCKNHTCSGNGYCVDQDDEPKCVCKYLFSGKNCEIESDEIKQIRKTVSGAKGVAIAAIVLFYSIFIFFDLMSFFASYFSLAQTQFSFVTIVCLISRNLDVSPRMHNAQHLAASSSPTKSSSSISSASSELMSSCSSNGSASGIKRRPHIKKPTSTNEESMRSNSEKSTSKNSSELPEIDLVPPNTLSLHSLCSTNNDSFLKDGFPFHIYDNCDGLTNYEYCSFDTASSSTNTQEMDTIDPSIDENTKNVSKNIRSRIEKLILSYKEVSQQAGKVHFMNDLTFNFDENFTANLFEIFFTSNYKVLNFRQIQTDLIESNVAKNVFLVLAKLGHECFKLNLLSVCEYLLEFAVCRVDTNSSKLKIATLSTLSACYWRQSKFVESIDCMKNEVELIDFLSNEDSVSDASTIVYSNKYRIFGNMASAYQRIDKIGECLNIFQLQLNLAIELNDIKLIVNTLNSIGLVHNKLKDYQCSLDFFQKSLGIIQSSESLDHIICQRLSQKQYNLIAEAFLKLADYDQAKEYFVKELEISDEIQELHFEMVKEENQNSVVIEDMEQFNLNLSIVTLNLGFVFSKLKSYQSSLKYYEKCLEILNNNFSSSNPEPKTKQQTIEIYGRVYIGLINGNLQSQDNLHGLLYAHTMLDFTLKEMVKLNMEQNQLKQELSEHSDIPSSTSEMIYDQRFRYLKYLEMSACSKLATCYAKQDRLNDAYKLYQREATIALQLNNVLHLTRAYSHMAQIDFVNKNYEQCIDLYKQILNVIEQKLLKTDETESNRPKDERLIQMIYYTLSNIGLCMEMMNKTDEALLMFKEQYEISKLLKNLKSQANALLNLVNIYLTKCPTGENQVPSLKESKEGTSQSELINLLLELNQVYIELDDLNGQFFTSQCLAYSYHTSGKFKRAIDFYLTNVKIGTSLNQLDNVNKSIFNLSLCHKALENFEQAYEYQVEYLSKIENEEKSDYRKFVSMGLMADLMLAMGPINQDICQQCIQMHIDRLKIIKSSSENSIEKAINSQNKCKLISDCLEAISKCYSLLNDNQQVLKFKLLQLELQSEMEASSDKSVALGKQKCRLLLEIGNIFLFKFDDPLAGFKHFEQAWDMCKNSDDILLESIILGNLGLCKQKVQDYHSAIEFYKKQIFTLNKRLNALDRTDNNISVTSADSNSSSELVYRMNSDSPVIFSPENFDTIKEICSIRIDVGRAYAKLAKCTHFLSFNKINPQAYLIDAQNFYQEYCRECEFLYDKYVKSFMMKFSESETSENGSEKSLGNDLNQKLKDLCDQIYTDFDNSISKLAMFIAQYKPERAIRLNEKRSRLLSIVSQALLDSHLLLELNVKIFYELAILHSKLENNSAKSLDYCTNIINIFGDQESSGLDEMYLVEALGLSSDIRVSKFWQSEHYEEELKRLVQAYRLSWRQAGSNDSKILELKYESMCRLCSFYRRSSQTKECLEVLMDSLGKFGLEFQKLQDNLNQSDRKSLILLQYIEYLFFIHRKIALIHLNHASESQNAKSKQILFLALKHVNESLMHLNYLKEFESSDETELRLASIYCLFGKCHKYLKNSEMELEMFANSLDIYENVIQSNGSNGSLDQLIVSDCLITRIDARGFSHLFEDFRLDFDEESRIGYRDRLDHLYQHIEDALIRMAKHKEAILVTERHKNKLCPHLNNLPDLLTFDQIDKIFDQNSNLVILYFSRVDISQTLNCWLIYWNSSLSMCDIKFHQINYKSFDSLFMSKIGGAKSECAKFWEEILVCDNEDRNTILHHLYNLLLRPFEELIFNQKQKKMLSIVYDQSMLKFPFHLIKHADVETQAENFIFELLDIDSMFSIKYLIKSKMYNQRYTKHQNDYSFTIPMKVIASDAEMEKLLTGKPFSKSNQYHFDLILFLFNSENKSLEWINHLINSLISKKITKSVLLQFIPNYGQVSKKDLEISEQNARAFLKKLYSKMLNRTTLNSTLVFNTLKLEQKPLFSYLLFGKLSIYQIQNVLVNEQTNQSTTIISPLQKSLLNDSMQKPIEQNEEKITKDNVCKDKGLEDVLLELTQDNAEVSLSQVFVQYLKLNSKLGEQATQVLEITIFFLNDLLNGSLMSIETIGFIHLYEKFSTSQLHNSIITSSRLMLKRLGFSFYIDKDGKYMVKLPSKALNSKFKLISKVLNELKIFSSKILKEFYEISKSAIGKELLILIKQHQTNLKTQNTQLIMRTKTYRTFENFLNNFTKNKEEDVSENKTQLEIESDIFNRINLFATIVLSDSSKNEAEKSLEDFVDFFFKKFDKNDEHENESQYSTLSSIIGLQKNTEKISEGDQEIKIYKESNFANHKFGDHNSRIHKMIEINVDTQSETPYVYDKYLSELLDNDMNYCSTQTERRTFTKEWFESETVSKTKSESDKFDGDFRCNSFIKLEEKEYMDQIITTTTTIRKLNNDDLFMICDSNLNDMSEHPIIQTDLIVNKLTPRTSKEGNIPGLKQNINNFSINKQTDENEKNMDQNQNIYHCLTNYTYEQP</sequence>
<dbReference type="InterPro" id="IPR000742">
    <property type="entry name" value="EGF"/>
</dbReference>
<feature type="disulfide bond" evidence="10">
    <location>
        <begin position="1938"/>
        <end position="1947"/>
    </location>
</feature>
<dbReference type="SUPFAM" id="SSF48452">
    <property type="entry name" value="TPR-like"/>
    <property type="match status" value="4"/>
</dbReference>
<comment type="caution">
    <text evidence="16">The sequence shown here is derived from an EMBL/GenBank/DDBJ whole genome shotgun (WGS) entry which is preliminary data.</text>
</comment>
<evidence type="ECO:0000256" key="7">
    <source>
        <dbReference type="ARBA" id="ARBA00023136"/>
    </source>
</evidence>
<dbReference type="GO" id="GO:0005886">
    <property type="term" value="C:plasma membrane"/>
    <property type="evidence" value="ECO:0007669"/>
    <property type="project" value="UniProtKB-SubCell"/>
</dbReference>
<feature type="domain" description="EGF-like" evidence="15">
    <location>
        <begin position="1912"/>
        <end position="1948"/>
    </location>
</feature>
<feature type="region of interest" description="Disordered" evidence="14">
    <location>
        <begin position="2023"/>
        <end position="2093"/>
    </location>
</feature>
<feature type="transmembrane region" description="Helical" evidence="12">
    <location>
        <begin position="221"/>
        <end position="243"/>
    </location>
</feature>
<feature type="disulfide bond" evidence="10">
    <location>
        <begin position="1839"/>
        <end position="1849"/>
    </location>
</feature>
<dbReference type="PRINTS" id="PR01262">
    <property type="entry name" value="INNEXIN"/>
</dbReference>
<feature type="repeat" description="TPR" evidence="11">
    <location>
        <begin position="2413"/>
        <end position="2446"/>
    </location>
</feature>
<feature type="compositionally biased region" description="Low complexity" evidence="14">
    <location>
        <begin position="2027"/>
        <end position="2055"/>
    </location>
</feature>
<evidence type="ECO:0000313" key="17">
    <source>
        <dbReference type="Proteomes" id="UP000276133"/>
    </source>
</evidence>
<dbReference type="Gene3D" id="2.10.25.10">
    <property type="entry name" value="Laminin"/>
    <property type="match status" value="2"/>
</dbReference>
<dbReference type="PROSITE" id="PS50005">
    <property type="entry name" value="TPR"/>
    <property type="match status" value="2"/>
</dbReference>
<dbReference type="GO" id="GO:0005509">
    <property type="term" value="F:calcium ion binding"/>
    <property type="evidence" value="ECO:0007669"/>
    <property type="project" value="InterPro"/>
</dbReference>
<comment type="function">
    <text evidence="12">Structural component of the gap junctions.</text>
</comment>
<name>A0A3M7RHS7_BRAPC</name>
<feature type="domain" description="EGF-like" evidence="15">
    <location>
        <begin position="1872"/>
        <end position="1910"/>
    </location>
</feature>
<keyword evidence="5 12" id="KW-1133">Transmembrane helix</keyword>
<feature type="domain" description="EGF-like" evidence="15">
    <location>
        <begin position="1835"/>
        <end position="1870"/>
    </location>
</feature>
<dbReference type="SMART" id="SM00179">
    <property type="entry name" value="EGF_CA"/>
    <property type="match status" value="3"/>
</dbReference>
<evidence type="ECO:0000256" key="11">
    <source>
        <dbReference type="PROSITE-ProRule" id="PRU00339"/>
    </source>
</evidence>
<keyword evidence="6 12" id="KW-0406">Ion transport</keyword>
<dbReference type="Proteomes" id="UP000276133">
    <property type="component" value="Unassembled WGS sequence"/>
</dbReference>
<feature type="disulfide bond" evidence="10">
    <location>
        <begin position="1900"/>
        <end position="1909"/>
    </location>
</feature>